<name>A0A081AQU8_PHYNI</name>
<gene>
    <name evidence="1" type="ORF">F444_04394</name>
</gene>
<comment type="caution">
    <text evidence="1">The sequence shown here is derived from an EMBL/GenBank/DDBJ whole genome shotgun (WGS) entry which is preliminary data.</text>
</comment>
<evidence type="ECO:0000313" key="2">
    <source>
        <dbReference type="Proteomes" id="UP000028582"/>
    </source>
</evidence>
<protein>
    <submittedName>
        <fullName evidence="1">Uncharacterized protein</fullName>
    </submittedName>
</protein>
<dbReference type="EMBL" id="ANJA01000881">
    <property type="protein sequence ID" value="ETO81259.1"/>
    <property type="molecule type" value="Genomic_DNA"/>
</dbReference>
<dbReference type="AlphaFoldDB" id="A0A081AQU8"/>
<evidence type="ECO:0000313" key="1">
    <source>
        <dbReference type="EMBL" id="ETO81259.1"/>
    </source>
</evidence>
<sequence>MATRFCGVTSRFLDFEASCNKILVRGLHKVNPVSFAREPLLDSMHFLQPMQELRL</sequence>
<dbReference type="Proteomes" id="UP000028582">
    <property type="component" value="Unassembled WGS sequence"/>
</dbReference>
<proteinExistence type="predicted"/>
<reference evidence="1 2" key="1">
    <citation type="submission" date="2013-11" db="EMBL/GenBank/DDBJ databases">
        <title>The Genome Sequence of Phytophthora parasitica P1976.</title>
        <authorList>
            <consortium name="The Broad Institute Genomics Platform"/>
            <person name="Russ C."/>
            <person name="Tyler B."/>
            <person name="Panabieres F."/>
            <person name="Shan W."/>
            <person name="Tripathy S."/>
            <person name="Grunwald N."/>
            <person name="Machado M."/>
            <person name="Johnson C.S."/>
            <person name="Walker B."/>
            <person name="Young S."/>
            <person name="Zeng Q."/>
            <person name="Gargeya S."/>
            <person name="Fitzgerald M."/>
            <person name="Haas B."/>
            <person name="Abouelleil A."/>
            <person name="Allen A.W."/>
            <person name="Alvarado L."/>
            <person name="Arachchi H.M."/>
            <person name="Berlin A.M."/>
            <person name="Chapman S.B."/>
            <person name="Gainer-Dewar J."/>
            <person name="Goldberg J."/>
            <person name="Griggs A."/>
            <person name="Gujja S."/>
            <person name="Hansen M."/>
            <person name="Howarth C."/>
            <person name="Imamovic A."/>
            <person name="Ireland A."/>
            <person name="Larimer J."/>
            <person name="McCowan C."/>
            <person name="Murphy C."/>
            <person name="Pearson M."/>
            <person name="Poon T.W."/>
            <person name="Priest M."/>
            <person name="Roberts A."/>
            <person name="Saif S."/>
            <person name="Shea T."/>
            <person name="Sisk P."/>
            <person name="Sykes S."/>
            <person name="Wortman J."/>
            <person name="Nusbaum C."/>
            <person name="Birren B."/>
        </authorList>
    </citation>
    <scope>NUCLEOTIDE SEQUENCE [LARGE SCALE GENOMIC DNA]</scope>
    <source>
        <strain evidence="1 2">P1976</strain>
    </source>
</reference>
<accession>A0A081AQU8</accession>
<organism evidence="1 2">
    <name type="scientific">Phytophthora nicotianae P1976</name>
    <dbReference type="NCBI Taxonomy" id="1317066"/>
    <lineage>
        <taxon>Eukaryota</taxon>
        <taxon>Sar</taxon>
        <taxon>Stramenopiles</taxon>
        <taxon>Oomycota</taxon>
        <taxon>Peronosporomycetes</taxon>
        <taxon>Peronosporales</taxon>
        <taxon>Peronosporaceae</taxon>
        <taxon>Phytophthora</taxon>
    </lineage>
</organism>